<reference evidence="6 7" key="1">
    <citation type="journal article" date="2016" name="Mol. Biol. Evol.">
        <title>Comparative Genomics of Early-Diverging Mushroom-Forming Fungi Provides Insights into the Origins of Lignocellulose Decay Capabilities.</title>
        <authorList>
            <person name="Nagy L.G."/>
            <person name="Riley R."/>
            <person name="Tritt A."/>
            <person name="Adam C."/>
            <person name="Daum C."/>
            <person name="Floudas D."/>
            <person name="Sun H."/>
            <person name="Yadav J.S."/>
            <person name="Pangilinan J."/>
            <person name="Larsson K.H."/>
            <person name="Matsuura K."/>
            <person name="Barry K."/>
            <person name="Labutti K."/>
            <person name="Kuo R."/>
            <person name="Ohm R.A."/>
            <person name="Bhattacharya S.S."/>
            <person name="Shirouzu T."/>
            <person name="Yoshinaga Y."/>
            <person name="Martin F.M."/>
            <person name="Grigoriev I.V."/>
            <person name="Hibbett D.S."/>
        </authorList>
    </citation>
    <scope>NUCLEOTIDE SEQUENCE [LARGE SCALE GENOMIC DNA]</scope>
    <source>
        <strain evidence="6 7">HHB12733</strain>
    </source>
</reference>
<dbReference type="AlphaFoldDB" id="A0A165HMD9"/>
<dbReference type="InterPro" id="IPR029063">
    <property type="entry name" value="SAM-dependent_MTases_sf"/>
</dbReference>
<feature type="region of interest" description="Disordered" evidence="4">
    <location>
        <begin position="1"/>
        <end position="26"/>
    </location>
</feature>
<dbReference type="Gene3D" id="3.40.50.150">
    <property type="entry name" value="Vaccinia Virus protein VP39"/>
    <property type="match status" value="1"/>
</dbReference>
<dbReference type="OrthoDB" id="417697at2759"/>
<feature type="region of interest" description="Disordered" evidence="4">
    <location>
        <begin position="369"/>
        <end position="450"/>
    </location>
</feature>
<evidence type="ECO:0000256" key="4">
    <source>
        <dbReference type="SAM" id="MobiDB-lite"/>
    </source>
</evidence>
<dbReference type="GO" id="GO:0032259">
    <property type="term" value="P:methylation"/>
    <property type="evidence" value="ECO:0007669"/>
    <property type="project" value="UniProtKB-KW"/>
</dbReference>
<dbReference type="InterPro" id="IPR026113">
    <property type="entry name" value="METTL2/6/8-like"/>
</dbReference>
<feature type="domain" description="Methyltransferase type 12" evidence="5">
    <location>
        <begin position="123"/>
        <end position="228"/>
    </location>
</feature>
<evidence type="ECO:0000256" key="2">
    <source>
        <dbReference type="ARBA" id="ARBA00022603"/>
    </source>
</evidence>
<evidence type="ECO:0000256" key="1">
    <source>
        <dbReference type="ARBA" id="ARBA00009725"/>
    </source>
</evidence>
<evidence type="ECO:0000259" key="5">
    <source>
        <dbReference type="Pfam" id="PF08242"/>
    </source>
</evidence>
<accession>A0A165HMD9</accession>
<comment type="similarity">
    <text evidence="1">Belongs to the methyltransferase superfamily. METL family.</text>
</comment>
<dbReference type="GO" id="GO:0052735">
    <property type="term" value="F:tRNA (cytidine-3-)-methyltransferase activity"/>
    <property type="evidence" value="ECO:0007669"/>
    <property type="project" value="TreeGrafter"/>
</dbReference>
<dbReference type="PANTHER" id="PTHR22809:SF11">
    <property type="entry name" value="TRNA N(3)-METHYLCYTIDINE METHYLTRANSFERASE METTL2"/>
    <property type="match status" value="1"/>
</dbReference>
<dbReference type="FunCoup" id="A0A165HMD9">
    <property type="interactions" value="582"/>
</dbReference>
<feature type="compositionally biased region" description="Low complexity" evidence="4">
    <location>
        <begin position="1"/>
        <end position="15"/>
    </location>
</feature>
<evidence type="ECO:0000313" key="7">
    <source>
        <dbReference type="Proteomes" id="UP000076842"/>
    </source>
</evidence>
<gene>
    <name evidence="6" type="ORF">CALCODRAFT_493612</name>
</gene>
<keyword evidence="7" id="KW-1185">Reference proteome</keyword>
<dbReference type="EMBL" id="KV423940">
    <property type="protein sequence ID" value="KZT59474.1"/>
    <property type="molecule type" value="Genomic_DNA"/>
</dbReference>
<dbReference type="Pfam" id="PF08242">
    <property type="entry name" value="Methyltransf_12"/>
    <property type="match status" value="1"/>
</dbReference>
<feature type="region of interest" description="Disordered" evidence="4">
    <location>
        <begin position="302"/>
        <end position="357"/>
    </location>
</feature>
<sequence>MASPSSSSPPKRTSSVHPLGAAPPFGSRFLTAQQDVWSKNAWDHVPPPADQGERVREALERQERGRVPPELQEKYNTSPSTYWDAFYTLNRSNFFKDRKWLSLEFPELHALAQPGAGPATLWEVGCGVGNALFPLWEACENGRLRLVGCDYSRTAVDVIHANPVYQSAPRARLQAEVWDLASPAGLPACIEPGSVDVVLLIFVLSALHPGEWARAVENVWRALKPGGLVLLRDYGRHDLTQLRFRSNRLMQPNLYVRGDGTRVYYFEAGELAGIWTGREELPEGMGGTREEEEGVEVEVDVDVEGSGTPAVGEAEELPVPAEETTECADVPVEPPAALPSASHTATAPPEPSEPSQPLFQPAELAQLTLSGPSEPRSPEPRSSEAADPPEASASSNGETSVPSPTSSQPANPDVPTLPDPLPAAPAPNDPPAAPLAPDAPSLEPLPPLPPLPPHPLFKTLQLGVDRRLLVNRKRQLKMYRVWMQGKFQKLPQPDPLTL</sequence>
<protein>
    <submittedName>
        <fullName evidence="6">S-adenosyl-L-methionine-dependent methyltransferase</fullName>
    </submittedName>
</protein>
<organism evidence="6 7">
    <name type="scientific">Calocera cornea HHB12733</name>
    <dbReference type="NCBI Taxonomy" id="1353952"/>
    <lineage>
        <taxon>Eukaryota</taxon>
        <taxon>Fungi</taxon>
        <taxon>Dikarya</taxon>
        <taxon>Basidiomycota</taxon>
        <taxon>Agaricomycotina</taxon>
        <taxon>Dacrymycetes</taxon>
        <taxon>Dacrymycetales</taxon>
        <taxon>Dacrymycetaceae</taxon>
        <taxon>Calocera</taxon>
    </lineage>
</organism>
<name>A0A165HMD9_9BASI</name>
<dbReference type="CDD" id="cd02440">
    <property type="entry name" value="AdoMet_MTases"/>
    <property type="match status" value="1"/>
</dbReference>
<keyword evidence="2 6" id="KW-0489">Methyltransferase</keyword>
<dbReference type="InterPro" id="IPR013217">
    <property type="entry name" value="Methyltransf_12"/>
</dbReference>
<dbReference type="Proteomes" id="UP000076842">
    <property type="component" value="Unassembled WGS sequence"/>
</dbReference>
<evidence type="ECO:0000256" key="3">
    <source>
        <dbReference type="ARBA" id="ARBA00022679"/>
    </source>
</evidence>
<feature type="compositionally biased region" description="Pro residues" evidence="4">
    <location>
        <begin position="415"/>
        <end position="434"/>
    </location>
</feature>
<feature type="compositionally biased region" description="Polar residues" evidence="4">
    <location>
        <begin position="396"/>
        <end position="410"/>
    </location>
</feature>
<keyword evidence="3 6" id="KW-0808">Transferase</keyword>
<evidence type="ECO:0000313" key="6">
    <source>
        <dbReference type="EMBL" id="KZT59474.1"/>
    </source>
</evidence>
<dbReference type="PANTHER" id="PTHR22809">
    <property type="entry name" value="METHYLTRANSFERASE-RELATED"/>
    <property type="match status" value="1"/>
</dbReference>
<feature type="compositionally biased region" description="Low complexity" evidence="4">
    <location>
        <begin position="385"/>
        <end position="395"/>
    </location>
</feature>
<dbReference type="SUPFAM" id="SSF53335">
    <property type="entry name" value="S-adenosyl-L-methionine-dependent methyltransferases"/>
    <property type="match status" value="1"/>
</dbReference>
<dbReference type="STRING" id="1353952.A0A165HMD9"/>
<dbReference type="InParanoid" id="A0A165HMD9"/>
<proteinExistence type="inferred from homology"/>